<evidence type="ECO:0000313" key="3">
    <source>
        <dbReference type="Proteomes" id="UP000215196"/>
    </source>
</evidence>
<accession>A0A239XWZ1</accession>
<dbReference type="Gene3D" id="3.10.450.360">
    <property type="match status" value="1"/>
</dbReference>
<evidence type="ECO:0008006" key="4">
    <source>
        <dbReference type="Google" id="ProtNLM"/>
    </source>
</evidence>
<feature type="chain" id="PRO_5012173107" description="Beta-lactamase-inhibitor-like PepSY-like domain-containing protein" evidence="1">
    <location>
        <begin position="20"/>
        <end position="150"/>
    </location>
</feature>
<protein>
    <recommendedName>
        <fullName evidence="4">Beta-lactamase-inhibitor-like PepSY-like domain-containing protein</fullName>
    </recommendedName>
</protein>
<keyword evidence="3" id="KW-1185">Reference proteome</keyword>
<keyword evidence="1" id="KW-0732">Signal</keyword>
<proteinExistence type="predicted"/>
<evidence type="ECO:0000256" key="1">
    <source>
        <dbReference type="SAM" id="SignalP"/>
    </source>
</evidence>
<dbReference type="Proteomes" id="UP000215196">
    <property type="component" value="Chromosome 1"/>
</dbReference>
<reference evidence="2 3" key="1">
    <citation type="submission" date="2017-06" db="EMBL/GenBank/DDBJ databases">
        <authorList>
            <consortium name="Pathogen Informatics"/>
        </authorList>
    </citation>
    <scope>NUCLEOTIDE SEQUENCE [LARGE SCALE GENOMIC DNA]</scope>
    <source>
        <strain evidence="2 3">NCTC13490</strain>
    </source>
</reference>
<dbReference type="EMBL" id="LT906465">
    <property type="protein sequence ID" value="SNV50922.1"/>
    <property type="molecule type" value="Genomic_DNA"/>
</dbReference>
<dbReference type="AlphaFoldDB" id="A0A239XWZ1"/>
<organism evidence="2 3">
    <name type="scientific">Chryseobacterium taklimakanense</name>
    <dbReference type="NCBI Taxonomy" id="536441"/>
    <lineage>
        <taxon>Bacteria</taxon>
        <taxon>Pseudomonadati</taxon>
        <taxon>Bacteroidota</taxon>
        <taxon>Flavobacteriia</taxon>
        <taxon>Flavobacteriales</taxon>
        <taxon>Weeksellaceae</taxon>
        <taxon>Chryseobacterium group</taxon>
        <taxon>Chryseobacterium</taxon>
    </lineage>
</organism>
<name>A0A239XWZ1_9FLAO</name>
<gene>
    <name evidence="2" type="ORF">SAMEA4412677_02538</name>
</gene>
<feature type="signal peptide" evidence="1">
    <location>
        <begin position="1"/>
        <end position="19"/>
    </location>
</feature>
<dbReference type="RefSeq" id="WP_157727426.1">
    <property type="nucleotide sequence ID" value="NZ_LT906465.1"/>
</dbReference>
<dbReference type="KEGG" id="ctak:4412677_02538"/>
<sequence>MKNYIAGFLLAFTFTTVSATDLPKDIIPAAAVYHPEVELVFNFNSDFPESKALKWTAGQGAVFVEFLNKEKVKSFAVYKNGELIETYYGIDVNNLPTISKSHLNTKQSKHKVEKAYIIKEADGDEKFLVELNGTYDVMYSKDGYLLRYIK</sequence>
<dbReference type="SUPFAM" id="SSF160574">
    <property type="entry name" value="BT0923-like"/>
    <property type="match status" value="1"/>
</dbReference>
<evidence type="ECO:0000313" key="2">
    <source>
        <dbReference type="EMBL" id="SNV50922.1"/>
    </source>
</evidence>